<dbReference type="AlphaFoldDB" id="A0A382NP96"/>
<dbReference type="EMBL" id="UINC01101539">
    <property type="protein sequence ID" value="SVC62420.1"/>
    <property type="molecule type" value="Genomic_DNA"/>
</dbReference>
<feature type="compositionally biased region" description="Pro residues" evidence="1">
    <location>
        <begin position="284"/>
        <end position="294"/>
    </location>
</feature>
<feature type="non-terminal residue" evidence="2">
    <location>
        <position position="1"/>
    </location>
</feature>
<sequence>IIGRSGQVPMIVGGEWKDGREGQVNVLLDAEQIGELRSAPDPSTNIAIDRLERNARISTGTVPQIGGETYGALRTGRGIDSLMGAALDPRIQEMQEIMEAHLPFLNECILASYKGYFGGKKFSMFTGYAGDFGQVDFTPNEHFEIFDNVVSHSIPGADIQGTTIQLGQLLSMKGISLRTFRTKHPFIEDPEMEGRRVDEEQLEEAVMAAIQQQALSGQLPVVYVSKIEKHRKKGLDIFQAIEKADAEVRAEQAAVAPTPEEGMAMAPEQAMGLAAGPAGMAPQPQGPPGGPGGGPPGGEFSPEAAQQLVAALGQGVG</sequence>
<proteinExistence type="predicted"/>
<accession>A0A382NP96</accession>
<feature type="region of interest" description="Disordered" evidence="1">
    <location>
        <begin position="274"/>
        <end position="317"/>
    </location>
</feature>
<evidence type="ECO:0000256" key="1">
    <source>
        <dbReference type="SAM" id="MobiDB-lite"/>
    </source>
</evidence>
<organism evidence="2">
    <name type="scientific">marine metagenome</name>
    <dbReference type="NCBI Taxonomy" id="408172"/>
    <lineage>
        <taxon>unclassified sequences</taxon>
        <taxon>metagenomes</taxon>
        <taxon>ecological metagenomes</taxon>
    </lineage>
</organism>
<gene>
    <name evidence="2" type="ORF">METZ01_LOCUS315274</name>
</gene>
<evidence type="ECO:0000313" key="2">
    <source>
        <dbReference type="EMBL" id="SVC62420.1"/>
    </source>
</evidence>
<reference evidence="2" key="1">
    <citation type="submission" date="2018-05" db="EMBL/GenBank/DDBJ databases">
        <authorList>
            <person name="Lanie J.A."/>
            <person name="Ng W.-L."/>
            <person name="Kazmierczak K.M."/>
            <person name="Andrzejewski T.M."/>
            <person name="Davidsen T.M."/>
            <person name="Wayne K.J."/>
            <person name="Tettelin H."/>
            <person name="Glass J.I."/>
            <person name="Rusch D."/>
            <person name="Podicherti R."/>
            <person name="Tsui H.-C.T."/>
            <person name="Winkler M.E."/>
        </authorList>
    </citation>
    <scope>NUCLEOTIDE SEQUENCE</scope>
</reference>
<feature type="compositionally biased region" description="Low complexity" evidence="1">
    <location>
        <begin position="304"/>
        <end position="317"/>
    </location>
</feature>
<name>A0A382NP96_9ZZZZ</name>
<feature type="compositionally biased region" description="Low complexity" evidence="1">
    <location>
        <begin position="274"/>
        <end position="283"/>
    </location>
</feature>
<protein>
    <submittedName>
        <fullName evidence="2">Uncharacterized protein</fullName>
    </submittedName>
</protein>